<dbReference type="Gene3D" id="3.90.1010.20">
    <property type="match status" value="1"/>
</dbReference>
<evidence type="ECO:0000256" key="2">
    <source>
        <dbReference type="SAM" id="SignalP"/>
    </source>
</evidence>
<feature type="domain" description="FMN-binding" evidence="3">
    <location>
        <begin position="91"/>
        <end position="169"/>
    </location>
</feature>
<keyword evidence="2" id="KW-0732">Signal</keyword>
<dbReference type="SMART" id="SM00900">
    <property type="entry name" value="FMN_bind"/>
    <property type="match status" value="1"/>
</dbReference>
<accession>A0A7C9TQ75</accession>
<evidence type="ECO:0000259" key="3">
    <source>
        <dbReference type="SMART" id="SM00900"/>
    </source>
</evidence>
<gene>
    <name evidence="4" type="ORF">G3T37_01780</name>
</gene>
<keyword evidence="5" id="KW-1185">Reference proteome</keyword>
<reference evidence="4 5" key="1">
    <citation type="journal article" date="2014" name="Int. J. Syst. Evol. Microbiol.">
        <title>Description of Galbitalea soli gen. nov., sp. nov., and Frondihabitans sucicola sp. nov.</title>
        <authorList>
            <person name="Kim S.J."/>
            <person name="Lim J.M."/>
            <person name="Ahn J.H."/>
            <person name="Weon H.Y."/>
            <person name="Hamada M."/>
            <person name="Suzuki K."/>
            <person name="Ahn T.Y."/>
            <person name="Kwon S.W."/>
        </authorList>
    </citation>
    <scope>NUCLEOTIDE SEQUENCE [LARGE SCALE GENOMIC DNA]</scope>
    <source>
        <strain evidence="4 5">NBRC 108727</strain>
    </source>
</reference>
<sequence>MKTRAVLGSIFASASVLVIGWQAGASAAHSAEALTSTGSTGSTTASTATGSGTASTPSSTTSSSPSSTGSASTGGSTASTTKTYTGNVIDTQWGTVQVEIKVKAGKITDVVALKLTDVGGRSVEISNYAAPILRQEVLAAQSANVAAVGGATYTTDGYLQSVQSAIDKAGL</sequence>
<dbReference type="Pfam" id="PF04205">
    <property type="entry name" value="FMN_bind"/>
    <property type="match status" value="1"/>
</dbReference>
<dbReference type="EMBL" id="JAAGWZ010000001">
    <property type="protein sequence ID" value="NEM90083.1"/>
    <property type="molecule type" value="Genomic_DNA"/>
</dbReference>
<feature type="chain" id="PRO_5028908493" evidence="2">
    <location>
        <begin position="28"/>
        <end position="171"/>
    </location>
</feature>
<evidence type="ECO:0000256" key="1">
    <source>
        <dbReference type="SAM" id="MobiDB-lite"/>
    </source>
</evidence>
<dbReference type="GO" id="GO:0010181">
    <property type="term" value="F:FMN binding"/>
    <property type="evidence" value="ECO:0007669"/>
    <property type="project" value="InterPro"/>
</dbReference>
<dbReference type="RefSeq" id="WP_163471761.1">
    <property type="nucleotide sequence ID" value="NZ_JAAGWZ010000001.1"/>
</dbReference>
<dbReference type="AlphaFoldDB" id="A0A7C9TQ75"/>
<name>A0A7C9TQ75_9MICO</name>
<feature type="signal peptide" evidence="2">
    <location>
        <begin position="1"/>
        <end position="27"/>
    </location>
</feature>
<dbReference type="Proteomes" id="UP000479756">
    <property type="component" value="Unassembled WGS sequence"/>
</dbReference>
<dbReference type="InterPro" id="IPR007329">
    <property type="entry name" value="FMN-bd"/>
</dbReference>
<proteinExistence type="predicted"/>
<dbReference type="GO" id="GO:0016020">
    <property type="term" value="C:membrane"/>
    <property type="evidence" value="ECO:0007669"/>
    <property type="project" value="InterPro"/>
</dbReference>
<evidence type="ECO:0000313" key="4">
    <source>
        <dbReference type="EMBL" id="NEM90083.1"/>
    </source>
</evidence>
<evidence type="ECO:0000313" key="5">
    <source>
        <dbReference type="Proteomes" id="UP000479756"/>
    </source>
</evidence>
<organism evidence="4 5">
    <name type="scientific">Galbitalea soli</name>
    <dbReference type="NCBI Taxonomy" id="1268042"/>
    <lineage>
        <taxon>Bacteria</taxon>
        <taxon>Bacillati</taxon>
        <taxon>Actinomycetota</taxon>
        <taxon>Actinomycetes</taxon>
        <taxon>Micrococcales</taxon>
        <taxon>Microbacteriaceae</taxon>
        <taxon>Galbitalea</taxon>
    </lineage>
</organism>
<protein>
    <submittedName>
        <fullName evidence="4">FMN-binding protein</fullName>
    </submittedName>
</protein>
<feature type="region of interest" description="Disordered" evidence="1">
    <location>
        <begin position="35"/>
        <end position="81"/>
    </location>
</feature>
<comment type="caution">
    <text evidence="4">The sequence shown here is derived from an EMBL/GenBank/DDBJ whole genome shotgun (WGS) entry which is preliminary data.</text>
</comment>